<dbReference type="InterPro" id="IPR029045">
    <property type="entry name" value="ClpP/crotonase-like_dom_sf"/>
</dbReference>
<dbReference type="PANTHER" id="PTHR11941:SF141">
    <property type="entry name" value="ENOYL-COA HYDRATASE_ISOMERASE-RELATED"/>
    <property type="match status" value="1"/>
</dbReference>
<dbReference type="PANTHER" id="PTHR11941">
    <property type="entry name" value="ENOYL-COA HYDRATASE-RELATED"/>
    <property type="match status" value="1"/>
</dbReference>
<dbReference type="EMBL" id="JAVRQU010000006">
    <property type="protein sequence ID" value="KAK5701805.1"/>
    <property type="molecule type" value="Genomic_DNA"/>
</dbReference>
<dbReference type="SUPFAM" id="SSF52096">
    <property type="entry name" value="ClpP/crotonase"/>
    <property type="match status" value="1"/>
</dbReference>
<keyword evidence="1" id="KW-0843">Virulence</keyword>
<evidence type="ECO:0008006" key="5">
    <source>
        <dbReference type="Google" id="ProtNLM"/>
    </source>
</evidence>
<name>A0AAN7WAX3_9PEZI</name>
<dbReference type="Proteomes" id="UP001310594">
    <property type="component" value="Unassembled WGS sequence"/>
</dbReference>
<comment type="caution">
    <text evidence="3">The sequence shown here is derived from an EMBL/GenBank/DDBJ whole genome shotgun (WGS) entry which is preliminary data.</text>
</comment>
<reference evidence="3" key="1">
    <citation type="submission" date="2023-08" db="EMBL/GenBank/DDBJ databases">
        <title>Black Yeasts Isolated from many extreme environments.</title>
        <authorList>
            <person name="Coleine C."/>
            <person name="Stajich J.E."/>
            <person name="Selbmann L."/>
        </authorList>
    </citation>
    <scope>NUCLEOTIDE SEQUENCE</scope>
    <source>
        <strain evidence="3">CCFEE 5810</strain>
    </source>
</reference>
<dbReference type="Pfam" id="PF00378">
    <property type="entry name" value="ECH_1"/>
    <property type="match status" value="1"/>
</dbReference>
<evidence type="ECO:0000313" key="3">
    <source>
        <dbReference type="EMBL" id="KAK5701805.1"/>
    </source>
</evidence>
<dbReference type="GO" id="GO:0006635">
    <property type="term" value="P:fatty acid beta-oxidation"/>
    <property type="evidence" value="ECO:0007669"/>
    <property type="project" value="TreeGrafter"/>
</dbReference>
<evidence type="ECO:0000256" key="1">
    <source>
        <dbReference type="ARBA" id="ARBA00023026"/>
    </source>
</evidence>
<dbReference type="InterPro" id="IPR001753">
    <property type="entry name" value="Enoyl-CoA_hydra/iso"/>
</dbReference>
<feature type="chain" id="PRO_5042911986" description="Enoyl-CoA hydratase" evidence="2">
    <location>
        <begin position="23"/>
        <end position="295"/>
    </location>
</feature>
<evidence type="ECO:0000313" key="4">
    <source>
        <dbReference type="Proteomes" id="UP001310594"/>
    </source>
</evidence>
<feature type="signal peptide" evidence="2">
    <location>
        <begin position="1"/>
        <end position="22"/>
    </location>
</feature>
<organism evidence="3 4">
    <name type="scientific">Elasticomyces elasticus</name>
    <dbReference type="NCBI Taxonomy" id="574655"/>
    <lineage>
        <taxon>Eukaryota</taxon>
        <taxon>Fungi</taxon>
        <taxon>Dikarya</taxon>
        <taxon>Ascomycota</taxon>
        <taxon>Pezizomycotina</taxon>
        <taxon>Dothideomycetes</taxon>
        <taxon>Dothideomycetidae</taxon>
        <taxon>Mycosphaerellales</taxon>
        <taxon>Teratosphaeriaceae</taxon>
        <taxon>Elasticomyces</taxon>
    </lineage>
</organism>
<evidence type="ECO:0000256" key="2">
    <source>
        <dbReference type="SAM" id="SignalP"/>
    </source>
</evidence>
<dbReference type="AlphaFoldDB" id="A0AAN7WAX3"/>
<proteinExistence type="predicted"/>
<protein>
    <recommendedName>
        <fullName evidence="5">Enoyl-CoA hydratase</fullName>
    </recommendedName>
</protein>
<keyword evidence="2" id="KW-0732">Signal</keyword>
<dbReference type="CDD" id="cd06558">
    <property type="entry name" value="crotonase-like"/>
    <property type="match status" value="1"/>
</dbReference>
<gene>
    <name evidence="3" type="ORF">LTR97_004623</name>
</gene>
<accession>A0AAN7WAX3</accession>
<sequence>MFFFNHLIVCSILLAAPLFAIASRHLHHSCINKDCSALRLTVSNPPVNLWDANVISEFGDFLESLEGQNKTKVVVLASDVPEFYIAQIDLNIITPGALPGVNATEVLEQYYANLNKVSAIPVIFIGEVNGRAWGAGDEHLMRMDMRFAGPQAVFGAPEAAVGLIHVGGMQQLVDLIGPGRASEYMLSAAQVGAEEAARVGWVNSAYPTAHALRAHVDKLATRIALFHIEVIRVTKASIAARGPKLKDFQDDLVRFDALAAMPFLSKNVGEILALSNNQSLQWELNNNDNVVKGLY</sequence>
<dbReference type="Gene3D" id="3.90.226.10">
    <property type="entry name" value="2-enoyl-CoA Hydratase, Chain A, domain 1"/>
    <property type="match status" value="1"/>
</dbReference>